<keyword evidence="3" id="KW-1185">Reference proteome</keyword>
<dbReference type="PROSITE" id="PS50801">
    <property type="entry name" value="STAS"/>
    <property type="match status" value="1"/>
</dbReference>
<dbReference type="InterPro" id="IPR002645">
    <property type="entry name" value="STAS_dom"/>
</dbReference>
<dbReference type="RefSeq" id="WP_191022910.1">
    <property type="nucleotide sequence ID" value="NZ_JABBXD010000002.1"/>
</dbReference>
<evidence type="ECO:0000259" key="1">
    <source>
        <dbReference type="PROSITE" id="PS50801"/>
    </source>
</evidence>
<dbReference type="PANTHER" id="PTHR33495:SF15">
    <property type="entry name" value="STAS DOMAIN-CONTAINING PROTEIN"/>
    <property type="match status" value="1"/>
</dbReference>
<dbReference type="Pfam" id="PF01740">
    <property type="entry name" value="STAS"/>
    <property type="match status" value="1"/>
</dbReference>
<accession>A0ABR8LFU5</accession>
<dbReference type="CDD" id="cd07043">
    <property type="entry name" value="STAS_anti-anti-sigma_factors"/>
    <property type="match status" value="1"/>
</dbReference>
<dbReference type="SUPFAM" id="SSF52091">
    <property type="entry name" value="SpoIIaa-like"/>
    <property type="match status" value="1"/>
</dbReference>
<organism evidence="2 3">
    <name type="scientific">Salinimonas profundi</name>
    <dbReference type="NCBI Taxonomy" id="2729140"/>
    <lineage>
        <taxon>Bacteria</taxon>
        <taxon>Pseudomonadati</taxon>
        <taxon>Pseudomonadota</taxon>
        <taxon>Gammaproteobacteria</taxon>
        <taxon>Alteromonadales</taxon>
        <taxon>Alteromonadaceae</taxon>
        <taxon>Alteromonas/Salinimonas group</taxon>
        <taxon>Salinimonas</taxon>
    </lineage>
</organism>
<evidence type="ECO:0000313" key="3">
    <source>
        <dbReference type="Proteomes" id="UP000624419"/>
    </source>
</evidence>
<sequence length="101" mass="11754">MSLVTETVDKNERLIIAMDEKFDFAKVQDFKLAYQTIPEQVNIVEVNLAKTEYMDSSALGMLLNMQKSLSHRNIEFKITHCRPQVARILQISRFDKKFTIS</sequence>
<reference evidence="2 3" key="1">
    <citation type="submission" date="2020-04" db="EMBL/GenBank/DDBJ databases">
        <title>Salinimonas sp. HHU 13199.</title>
        <authorList>
            <person name="Cui X."/>
            <person name="Zhang D."/>
        </authorList>
    </citation>
    <scope>NUCLEOTIDE SEQUENCE [LARGE SCALE GENOMIC DNA]</scope>
    <source>
        <strain evidence="2 3">HHU 13199</strain>
    </source>
</reference>
<dbReference type="Proteomes" id="UP000624419">
    <property type="component" value="Unassembled WGS sequence"/>
</dbReference>
<feature type="domain" description="STAS" evidence="1">
    <location>
        <begin position="3"/>
        <end position="101"/>
    </location>
</feature>
<proteinExistence type="predicted"/>
<name>A0ABR8LFU5_9ALTE</name>
<dbReference type="EMBL" id="JABBXD010000002">
    <property type="protein sequence ID" value="MBD3585136.1"/>
    <property type="molecule type" value="Genomic_DNA"/>
</dbReference>
<dbReference type="InterPro" id="IPR036513">
    <property type="entry name" value="STAS_dom_sf"/>
</dbReference>
<dbReference type="PANTHER" id="PTHR33495">
    <property type="entry name" value="ANTI-SIGMA FACTOR ANTAGONIST TM_1081-RELATED-RELATED"/>
    <property type="match status" value="1"/>
</dbReference>
<dbReference type="Gene3D" id="3.30.750.24">
    <property type="entry name" value="STAS domain"/>
    <property type="match status" value="1"/>
</dbReference>
<protein>
    <submittedName>
        <fullName evidence="2">STAS domain-containing protein</fullName>
    </submittedName>
</protein>
<comment type="caution">
    <text evidence="2">The sequence shown here is derived from an EMBL/GenBank/DDBJ whole genome shotgun (WGS) entry which is preliminary data.</text>
</comment>
<evidence type="ECO:0000313" key="2">
    <source>
        <dbReference type="EMBL" id="MBD3585136.1"/>
    </source>
</evidence>
<gene>
    <name evidence="2" type="ORF">HHX48_05255</name>
</gene>